<gene>
    <name evidence="2" type="ORF">ACFPFU_07250</name>
</gene>
<dbReference type="EMBL" id="JBHSJJ010000003">
    <property type="protein sequence ID" value="MFC4871477.1"/>
    <property type="molecule type" value="Genomic_DNA"/>
</dbReference>
<evidence type="ECO:0000313" key="2">
    <source>
        <dbReference type="EMBL" id="MFC4871477.1"/>
    </source>
</evidence>
<evidence type="ECO:0000313" key="3">
    <source>
        <dbReference type="Proteomes" id="UP001595818"/>
    </source>
</evidence>
<keyword evidence="1" id="KW-0732">Signal</keyword>
<sequence>MTEKFRFILIMLLLASIQACSDNPKNEEKGSEEQIGDTAVAEGNVPMFKSMEVPIMPDAMLDMYSPLGNENFKSGKVPFEFNIKNHPFGQNRPFMMSINGGEPIACAQAVFQREFNTGAYRIVAYLLDENGLALKEYGNFVDRDFTVGSSGPFPDAEEPGFILNLPVNGQLYQEGDSIIVDYLLLNGDFRSDGLKIQVEIAGASFESKDLNPIQVKQLKKGEYEAKVSLVKDNGEELPGIFSSYKRKIAVQ</sequence>
<dbReference type="RefSeq" id="WP_377062975.1">
    <property type="nucleotide sequence ID" value="NZ_JBHSJJ010000003.1"/>
</dbReference>
<evidence type="ECO:0000256" key="1">
    <source>
        <dbReference type="SAM" id="SignalP"/>
    </source>
</evidence>
<proteinExistence type="predicted"/>
<organism evidence="2 3">
    <name type="scientific">Negadavirga shengliensis</name>
    <dbReference type="NCBI Taxonomy" id="1389218"/>
    <lineage>
        <taxon>Bacteria</taxon>
        <taxon>Pseudomonadati</taxon>
        <taxon>Bacteroidota</taxon>
        <taxon>Cytophagia</taxon>
        <taxon>Cytophagales</taxon>
        <taxon>Cyclobacteriaceae</taxon>
        <taxon>Negadavirga</taxon>
    </lineage>
</organism>
<feature type="signal peptide" evidence="1">
    <location>
        <begin position="1"/>
        <end position="21"/>
    </location>
</feature>
<dbReference type="PROSITE" id="PS51257">
    <property type="entry name" value="PROKAR_LIPOPROTEIN"/>
    <property type="match status" value="1"/>
</dbReference>
<dbReference type="Proteomes" id="UP001595818">
    <property type="component" value="Unassembled WGS sequence"/>
</dbReference>
<accession>A0ABV9SYJ7</accession>
<keyword evidence="3" id="KW-1185">Reference proteome</keyword>
<evidence type="ECO:0008006" key="4">
    <source>
        <dbReference type="Google" id="ProtNLM"/>
    </source>
</evidence>
<feature type="chain" id="PRO_5047342826" description="Lipoprotein" evidence="1">
    <location>
        <begin position="22"/>
        <end position="251"/>
    </location>
</feature>
<protein>
    <recommendedName>
        <fullName evidence="4">Lipoprotein</fullName>
    </recommendedName>
</protein>
<name>A0ABV9SYJ7_9BACT</name>
<reference evidence="3" key="1">
    <citation type="journal article" date="2019" name="Int. J. Syst. Evol. Microbiol.">
        <title>The Global Catalogue of Microorganisms (GCM) 10K type strain sequencing project: providing services to taxonomists for standard genome sequencing and annotation.</title>
        <authorList>
            <consortium name="The Broad Institute Genomics Platform"/>
            <consortium name="The Broad Institute Genome Sequencing Center for Infectious Disease"/>
            <person name="Wu L."/>
            <person name="Ma J."/>
        </authorList>
    </citation>
    <scope>NUCLEOTIDE SEQUENCE [LARGE SCALE GENOMIC DNA]</scope>
    <source>
        <strain evidence="3">CGMCC 4.7466</strain>
    </source>
</reference>
<comment type="caution">
    <text evidence="2">The sequence shown here is derived from an EMBL/GenBank/DDBJ whole genome shotgun (WGS) entry which is preliminary data.</text>
</comment>